<proteinExistence type="inferred from homology"/>
<dbReference type="NCBIfam" id="TIGR00730">
    <property type="entry name" value="Rossman fold protein, TIGR00730 family"/>
    <property type="match status" value="1"/>
</dbReference>
<dbReference type="InterPro" id="IPR031100">
    <property type="entry name" value="LOG_fam"/>
</dbReference>
<accession>A0A4R9M2P1</accession>
<keyword evidence="3" id="KW-0378">Hydrolase</keyword>
<dbReference type="EMBL" id="RQHW01000002">
    <property type="protein sequence ID" value="TGN21043.1"/>
    <property type="molecule type" value="Genomic_DNA"/>
</dbReference>
<organism evidence="4 5">
    <name type="scientific">Leptospira idonii</name>
    <dbReference type="NCBI Taxonomy" id="1193500"/>
    <lineage>
        <taxon>Bacteria</taxon>
        <taxon>Pseudomonadati</taxon>
        <taxon>Spirochaetota</taxon>
        <taxon>Spirochaetia</taxon>
        <taxon>Leptospirales</taxon>
        <taxon>Leptospiraceae</taxon>
        <taxon>Leptospira</taxon>
    </lineage>
</organism>
<evidence type="ECO:0000256" key="1">
    <source>
        <dbReference type="ARBA" id="ARBA00000274"/>
    </source>
</evidence>
<dbReference type="GO" id="GO:0009691">
    <property type="term" value="P:cytokinin biosynthetic process"/>
    <property type="evidence" value="ECO:0007669"/>
    <property type="project" value="UniProtKB-UniRule"/>
</dbReference>
<evidence type="ECO:0000256" key="3">
    <source>
        <dbReference type="RuleBase" id="RU363015"/>
    </source>
</evidence>
<comment type="similarity">
    <text evidence="2 3">Belongs to the LOG family.</text>
</comment>
<comment type="caution">
    <text evidence="4">The sequence shown here is derived from an EMBL/GenBank/DDBJ whole genome shotgun (WGS) entry which is preliminary data.</text>
</comment>
<keyword evidence="5" id="KW-1185">Reference proteome</keyword>
<sequence length="179" mass="19950">MKRIAVFCGASMGTDPEFIKASDQLANVMVENGFGLVYGGGNSGLMGKIADKVMELGGEAIGVIPEKLVKREIAHYHLTELLVVETMHERKAKMSELSDGFIAMAGGIGTLEELTEVFTWNQLEYHDKPTALLNTSGYYDTLVRFMDEMVSKEFLRSEQRDKLIVDEDPAKLLRKMNLI</sequence>
<evidence type="ECO:0000313" key="4">
    <source>
        <dbReference type="EMBL" id="TGN21043.1"/>
    </source>
</evidence>
<dbReference type="EC" id="3.2.2.n1" evidence="3"/>
<dbReference type="OrthoDB" id="9801098at2"/>
<dbReference type="InterPro" id="IPR005269">
    <property type="entry name" value="LOG"/>
</dbReference>
<dbReference type="Gene3D" id="3.40.50.450">
    <property type="match status" value="1"/>
</dbReference>
<dbReference type="RefSeq" id="WP_135758578.1">
    <property type="nucleotide sequence ID" value="NZ_RQHW01000002.1"/>
</dbReference>
<dbReference type="PANTHER" id="PTHR31223:SF70">
    <property type="entry name" value="LOG FAMILY PROTEIN YJL055W"/>
    <property type="match status" value="1"/>
</dbReference>
<dbReference type="Pfam" id="PF03641">
    <property type="entry name" value="Lysine_decarbox"/>
    <property type="match status" value="1"/>
</dbReference>
<comment type="catalytic activity">
    <reaction evidence="1">
        <text>AMP + H2O = D-ribose 5-phosphate + adenine</text>
        <dbReference type="Rhea" id="RHEA:20129"/>
        <dbReference type="ChEBI" id="CHEBI:15377"/>
        <dbReference type="ChEBI" id="CHEBI:16708"/>
        <dbReference type="ChEBI" id="CHEBI:78346"/>
        <dbReference type="ChEBI" id="CHEBI:456215"/>
        <dbReference type="EC" id="3.2.2.4"/>
    </reaction>
</comment>
<evidence type="ECO:0000313" key="5">
    <source>
        <dbReference type="Proteomes" id="UP000298058"/>
    </source>
</evidence>
<gene>
    <name evidence="4" type="ORF">EHS15_00550</name>
</gene>
<dbReference type="AlphaFoldDB" id="A0A4R9M2P1"/>
<dbReference type="PANTHER" id="PTHR31223">
    <property type="entry name" value="LOG FAMILY PROTEIN YJL055W"/>
    <property type="match status" value="1"/>
</dbReference>
<dbReference type="GO" id="GO:0005829">
    <property type="term" value="C:cytosol"/>
    <property type="evidence" value="ECO:0007669"/>
    <property type="project" value="TreeGrafter"/>
</dbReference>
<dbReference type="GO" id="GO:0008714">
    <property type="term" value="F:AMP nucleosidase activity"/>
    <property type="evidence" value="ECO:0007669"/>
    <property type="project" value="UniProtKB-EC"/>
</dbReference>
<name>A0A4R9M2P1_9LEPT</name>
<dbReference type="SUPFAM" id="SSF102405">
    <property type="entry name" value="MCP/YpsA-like"/>
    <property type="match status" value="1"/>
</dbReference>
<protein>
    <recommendedName>
        <fullName evidence="3">Cytokinin riboside 5'-monophosphate phosphoribohydrolase</fullName>
        <ecNumber evidence="3">3.2.2.n1</ecNumber>
    </recommendedName>
</protein>
<keyword evidence="3" id="KW-0203">Cytokinin biosynthesis</keyword>
<dbReference type="Proteomes" id="UP000298058">
    <property type="component" value="Unassembled WGS sequence"/>
</dbReference>
<reference evidence="4" key="1">
    <citation type="journal article" date="2019" name="PLoS Negl. Trop. Dis.">
        <title>Revisiting the worldwide diversity of Leptospira species in the environment.</title>
        <authorList>
            <person name="Vincent A.T."/>
            <person name="Schiettekatte O."/>
            <person name="Bourhy P."/>
            <person name="Veyrier F.J."/>
            <person name="Picardeau M."/>
        </authorList>
    </citation>
    <scope>NUCLEOTIDE SEQUENCE [LARGE SCALE GENOMIC DNA]</scope>
    <source>
        <strain evidence="4">201300427</strain>
    </source>
</reference>
<evidence type="ECO:0000256" key="2">
    <source>
        <dbReference type="ARBA" id="ARBA00006763"/>
    </source>
</evidence>